<accession>A0ACB8AV19</accession>
<reference evidence="1" key="1">
    <citation type="journal article" date="2021" name="New Phytol.">
        <title>Evolutionary innovations through gain and loss of genes in the ectomycorrhizal Boletales.</title>
        <authorList>
            <person name="Wu G."/>
            <person name="Miyauchi S."/>
            <person name="Morin E."/>
            <person name="Kuo A."/>
            <person name="Drula E."/>
            <person name="Varga T."/>
            <person name="Kohler A."/>
            <person name="Feng B."/>
            <person name="Cao Y."/>
            <person name="Lipzen A."/>
            <person name="Daum C."/>
            <person name="Hundley H."/>
            <person name="Pangilinan J."/>
            <person name="Johnson J."/>
            <person name="Barry K."/>
            <person name="LaButti K."/>
            <person name="Ng V."/>
            <person name="Ahrendt S."/>
            <person name="Min B."/>
            <person name="Choi I.G."/>
            <person name="Park H."/>
            <person name="Plett J.M."/>
            <person name="Magnuson J."/>
            <person name="Spatafora J.W."/>
            <person name="Nagy L.G."/>
            <person name="Henrissat B."/>
            <person name="Grigoriev I.V."/>
            <person name="Yang Z.L."/>
            <person name="Xu J."/>
            <person name="Martin F.M."/>
        </authorList>
    </citation>
    <scope>NUCLEOTIDE SEQUENCE</scope>
    <source>
        <strain evidence="1">ATCC 28755</strain>
    </source>
</reference>
<dbReference type="Proteomes" id="UP000790377">
    <property type="component" value="Unassembled WGS sequence"/>
</dbReference>
<evidence type="ECO:0000313" key="1">
    <source>
        <dbReference type="EMBL" id="KAH7916633.1"/>
    </source>
</evidence>
<sequence length="653" mass="74566">MIRPNCINHTLRVLGMLSPILYRMCSTSLRQPNKIFAKVPLPPLPWPKPTSPTCTNSSSVQWKEAKGNKKTLPRVLSHLQQTLRSVHRRKVAWPDEESIPSNLPPSEYLMTLLRPVVGLFNQLHSPGVLKIPMECIRVDFGDTIYGVTFTAEDFKFWRLTAPIILALPDGPFNSEGKVSPQVEYALSKALEYNPSVPSILVTNFKDIAVFLPPSWKRPEPVFERISTTQPTLALRVLSTAYLHDALPAGVYIDVPRPDMEVDENFIRPQGPPQDPRQPLLADDEVFETYHSHADFDIATLVRDRARALQFFRWHEHVQKRYSKLVARPDNTLIAATNKVGQIVPDIYPIYPFESSELPEDTTTHLKKIWRESPLVTAGINEPFQRSKSFMLKIQNVLSEGSERSICTVYRCQITSIDDKPMTSPSLCLKLFDDRFQLLESPDEDEEEPDEVPRWFDPVIIAGLYALNEAFAYDKLGPAQGSVVPWFYGTHQFTLSDGTVLYGILMEYIEGWGLDSDFARELSADRQIKMIQNCRHAARVLDVGDVSQRDWHSGEILLYANPVTKLDHAVLIDFASTTQTWEENELNYIHNYFGILRVLLGREGDVGFDPELVWKYFEDPDDWDPVRAWIPIVPRGNEMRTVKAKDMFPYILSA</sequence>
<organism evidence="1 2">
    <name type="scientific">Hygrophoropsis aurantiaca</name>
    <dbReference type="NCBI Taxonomy" id="72124"/>
    <lineage>
        <taxon>Eukaryota</taxon>
        <taxon>Fungi</taxon>
        <taxon>Dikarya</taxon>
        <taxon>Basidiomycota</taxon>
        <taxon>Agaricomycotina</taxon>
        <taxon>Agaricomycetes</taxon>
        <taxon>Agaricomycetidae</taxon>
        <taxon>Boletales</taxon>
        <taxon>Coniophorineae</taxon>
        <taxon>Hygrophoropsidaceae</taxon>
        <taxon>Hygrophoropsis</taxon>
    </lineage>
</organism>
<dbReference type="EMBL" id="MU267590">
    <property type="protein sequence ID" value="KAH7916633.1"/>
    <property type="molecule type" value="Genomic_DNA"/>
</dbReference>
<protein>
    <submittedName>
        <fullName evidence="1">Uncharacterized protein</fullName>
    </submittedName>
</protein>
<name>A0ACB8AV19_9AGAM</name>
<gene>
    <name evidence="1" type="ORF">BJ138DRAFT_1139528</name>
</gene>
<evidence type="ECO:0000313" key="2">
    <source>
        <dbReference type="Proteomes" id="UP000790377"/>
    </source>
</evidence>
<comment type="caution">
    <text evidence="1">The sequence shown here is derived from an EMBL/GenBank/DDBJ whole genome shotgun (WGS) entry which is preliminary data.</text>
</comment>
<proteinExistence type="predicted"/>
<keyword evidence="2" id="KW-1185">Reference proteome</keyword>